<dbReference type="STRING" id="626887.J057_05841"/>
<comment type="subcellular location">
    <subcellularLocation>
        <location evidence="1 18">Cell inner membrane</location>
        <topology evidence="1 18">Multi-pass membrane protein</topology>
    </subcellularLocation>
</comment>
<comment type="catalytic activity">
    <reaction evidence="16 18">
        <text>[protein]-dithiol + NAD(+) = [protein]-disulfide + NADH + H(+)</text>
        <dbReference type="Rhea" id="RHEA:18749"/>
        <dbReference type="Rhea" id="RHEA-COMP:10593"/>
        <dbReference type="Rhea" id="RHEA-COMP:10594"/>
        <dbReference type="ChEBI" id="CHEBI:15378"/>
        <dbReference type="ChEBI" id="CHEBI:29950"/>
        <dbReference type="ChEBI" id="CHEBI:50058"/>
        <dbReference type="ChEBI" id="CHEBI:57540"/>
        <dbReference type="ChEBI" id="CHEBI:57945"/>
        <dbReference type="EC" id="1.8.1.8"/>
    </reaction>
</comment>
<dbReference type="GO" id="GO:0047134">
    <property type="term" value="F:protein-disulfide reductase [NAD(P)H] activity"/>
    <property type="evidence" value="ECO:0007669"/>
    <property type="project" value="UniProtKB-UniRule"/>
</dbReference>
<feature type="transmembrane region" description="Helical" evidence="18">
    <location>
        <begin position="172"/>
        <end position="202"/>
    </location>
</feature>
<evidence type="ECO:0000256" key="8">
    <source>
        <dbReference type="ARBA" id="ARBA00022748"/>
    </source>
</evidence>
<dbReference type="PANTHER" id="PTHR32234:SF0">
    <property type="entry name" value="THIOL:DISULFIDE INTERCHANGE PROTEIN DSBD"/>
    <property type="match status" value="1"/>
</dbReference>
<keyword evidence="12 18" id="KW-0520">NAD</keyword>
<dbReference type="CDD" id="cd02953">
    <property type="entry name" value="DsbDgamma"/>
    <property type="match status" value="1"/>
</dbReference>
<dbReference type="EC" id="1.8.1.8" evidence="18"/>
<keyword evidence="7 18" id="KW-0732">Signal</keyword>
<feature type="transmembrane region" description="Helical" evidence="18">
    <location>
        <begin position="336"/>
        <end position="358"/>
    </location>
</feature>
<dbReference type="GO" id="GO:0009055">
    <property type="term" value="F:electron transfer activity"/>
    <property type="evidence" value="ECO:0007669"/>
    <property type="project" value="UniProtKB-UniRule"/>
</dbReference>
<feature type="region of interest" description="Disordered" evidence="19">
    <location>
        <begin position="138"/>
        <end position="157"/>
    </location>
</feature>
<evidence type="ECO:0000256" key="13">
    <source>
        <dbReference type="ARBA" id="ARBA00023136"/>
    </source>
</evidence>
<feature type="disulfide bond" description="Redox-active" evidence="18">
    <location>
        <begin position="508"/>
        <end position="511"/>
    </location>
</feature>
<keyword evidence="6 18" id="KW-0812">Transmembrane</keyword>
<dbReference type="SUPFAM" id="SSF52833">
    <property type="entry name" value="Thioredoxin-like"/>
    <property type="match status" value="1"/>
</dbReference>
<dbReference type="NCBIfam" id="NF001419">
    <property type="entry name" value="PRK00293.1"/>
    <property type="match status" value="1"/>
</dbReference>
<dbReference type="InterPro" id="IPR036929">
    <property type="entry name" value="DsbDN_sf"/>
</dbReference>
<feature type="transmembrane region" description="Helical" evidence="18">
    <location>
        <begin position="370"/>
        <end position="388"/>
    </location>
</feature>
<dbReference type="GO" id="GO:0045454">
    <property type="term" value="P:cell redox homeostasis"/>
    <property type="evidence" value="ECO:0007669"/>
    <property type="project" value="TreeGrafter"/>
</dbReference>
<dbReference type="PROSITE" id="PS51352">
    <property type="entry name" value="THIOREDOXIN_2"/>
    <property type="match status" value="1"/>
</dbReference>
<dbReference type="InterPro" id="IPR003834">
    <property type="entry name" value="Cyt_c_assmbl_TM_dom"/>
</dbReference>
<feature type="transmembrane region" description="Helical" evidence="18">
    <location>
        <begin position="394"/>
        <end position="412"/>
    </location>
</feature>
<dbReference type="Proteomes" id="UP000013165">
    <property type="component" value="Unassembled WGS sequence"/>
</dbReference>
<sequence precursor="true">MLGYLLLLAAPGVFWAQPSLASDDYLSPEQAFDYQLSTNADGSVTLSWDIAPDYYLYRKRMNVEGVDSPIRSVDYPEGEIITDEFFGDSEVYFNSAQILIQPQDARKLKLTWQGCAEAGLCYPPQHTTVTLDRAGPATGKAQATAADGPGSPAAQNQATDQSLARQLAGSGLLLNLAIFFGLGLLLVFTPCVLPMIPILSAVIVGSQARRARALWLSSVFVVSMAFTYALLGVAAALAGANLQAALQAPVFIVPLAVIFVLLALAMFGIYELRIPAVLRQRLDRVNQRQKGGSLTGAAVMGFLSALLASPCMTAPLAGALIYIADTGDATLGGLALLALGLGMGAPLILLATVGSGLLPKPGRWMVAVKAAFGFILLGTAVWFLERIIPGPAELLLWGALALGLGLTLWRLRKPLASSEALQQLVGSVGLMICLWGGLMVIGGAAGGDQWLRPLQPFVRLPPQAAEMTRPAPETEFTVFKSKSDLDEALDKAGNQGQWTLVEFYADWCVSCKVIEEEVFGDPAVQRAMADMQLLQADVTRNDAIDQALMRQLQVVGPPTILLFGPDGKEYRAQRTVGEISAEAFLDRLESAHSS</sequence>
<evidence type="ECO:0000256" key="19">
    <source>
        <dbReference type="SAM" id="MobiDB-lite"/>
    </source>
</evidence>
<evidence type="ECO:0000256" key="10">
    <source>
        <dbReference type="ARBA" id="ARBA00022989"/>
    </source>
</evidence>
<comment type="function">
    <text evidence="18">Required to facilitate the formation of correct disulfide bonds in some periplasmic proteins and for the assembly of the periplasmic c-type cytochromes. Acts by transferring electrons from cytoplasmic thioredoxin to the periplasm. This transfer involves a cascade of disulfide bond formation and reduction steps.</text>
</comment>
<dbReference type="eggNOG" id="COG4232">
    <property type="taxonomic scope" value="Bacteria"/>
</dbReference>
<evidence type="ECO:0000256" key="7">
    <source>
        <dbReference type="ARBA" id="ARBA00022729"/>
    </source>
</evidence>
<keyword evidence="9 18" id="KW-0249">Electron transport</keyword>
<comment type="caution">
    <text evidence="21">The sequence shown here is derived from an EMBL/GenBank/DDBJ whole genome shotgun (WGS) entry which is preliminary data.</text>
</comment>
<evidence type="ECO:0000256" key="11">
    <source>
        <dbReference type="ARBA" id="ARBA00023002"/>
    </source>
</evidence>
<evidence type="ECO:0000256" key="9">
    <source>
        <dbReference type="ARBA" id="ARBA00022982"/>
    </source>
</evidence>
<dbReference type="InterPro" id="IPR013766">
    <property type="entry name" value="Thioredoxin_domain"/>
</dbReference>
<dbReference type="InterPro" id="IPR022910">
    <property type="entry name" value="Thiol_diS_interchange_DbsD"/>
</dbReference>
<protein>
    <recommendedName>
        <fullName evidence="18">Thiol:disulfide interchange protein DsbD</fullName>
        <ecNumber evidence="18">1.8.1.8</ecNumber>
    </recommendedName>
    <alternativeName>
        <fullName evidence="18">Protein-disulfide reductase</fullName>
        <shortName evidence="18">Disulfide reductase</shortName>
    </alternativeName>
</protein>
<feature type="transmembrane region" description="Helical" evidence="18">
    <location>
        <begin position="424"/>
        <end position="445"/>
    </location>
</feature>
<feature type="transmembrane region" description="Helical" evidence="18">
    <location>
        <begin position="250"/>
        <end position="270"/>
    </location>
</feature>
<feature type="disulfide bond" description="Redox-active" evidence="18">
    <location>
        <begin position="115"/>
        <end position="121"/>
    </location>
</feature>
<dbReference type="HAMAP" id="MF_00399">
    <property type="entry name" value="DbsD"/>
    <property type="match status" value="1"/>
</dbReference>
<dbReference type="EMBL" id="APLQ01000011">
    <property type="protein sequence ID" value="ENO14849.2"/>
    <property type="molecule type" value="Genomic_DNA"/>
</dbReference>
<dbReference type="InterPro" id="IPR017937">
    <property type="entry name" value="Thioredoxin_CS"/>
</dbReference>
<gene>
    <name evidence="18" type="primary">dsbD</name>
    <name evidence="21" type="ORF">J057_05841</name>
</gene>
<name>N6W3X8_9GAMM</name>
<dbReference type="GO" id="GO:0017004">
    <property type="term" value="P:cytochrome complex assembly"/>
    <property type="evidence" value="ECO:0007669"/>
    <property type="project" value="UniProtKB-UniRule"/>
</dbReference>
<dbReference type="PANTHER" id="PTHR32234">
    <property type="entry name" value="THIOL:DISULFIDE INTERCHANGE PROTEIN DSBD"/>
    <property type="match status" value="1"/>
</dbReference>
<keyword evidence="15 18" id="KW-0676">Redox-active center</keyword>
<dbReference type="HOGENOM" id="CLU_014657_3_0_6"/>
<dbReference type="Pfam" id="PF11412">
    <property type="entry name" value="DsbD_N"/>
    <property type="match status" value="1"/>
</dbReference>
<evidence type="ECO:0000313" key="22">
    <source>
        <dbReference type="Proteomes" id="UP000013165"/>
    </source>
</evidence>
<feature type="domain" description="Thioredoxin" evidence="20">
    <location>
        <begin position="458"/>
        <end position="593"/>
    </location>
</feature>
<dbReference type="Gene3D" id="3.40.30.10">
    <property type="entry name" value="Glutaredoxin"/>
    <property type="match status" value="1"/>
</dbReference>
<keyword evidence="22" id="KW-1185">Reference proteome</keyword>
<keyword evidence="8 18" id="KW-0201">Cytochrome c-type biogenesis</keyword>
<evidence type="ECO:0000256" key="15">
    <source>
        <dbReference type="ARBA" id="ARBA00023284"/>
    </source>
</evidence>
<evidence type="ECO:0000256" key="18">
    <source>
        <dbReference type="HAMAP-Rule" id="MF_00399"/>
    </source>
</evidence>
<keyword evidence="13 18" id="KW-0472">Membrane</keyword>
<comment type="catalytic activity">
    <reaction evidence="17 18">
        <text>[protein]-dithiol + NADP(+) = [protein]-disulfide + NADPH + H(+)</text>
        <dbReference type="Rhea" id="RHEA:18753"/>
        <dbReference type="Rhea" id="RHEA-COMP:10593"/>
        <dbReference type="Rhea" id="RHEA-COMP:10594"/>
        <dbReference type="ChEBI" id="CHEBI:15378"/>
        <dbReference type="ChEBI" id="CHEBI:29950"/>
        <dbReference type="ChEBI" id="CHEBI:50058"/>
        <dbReference type="ChEBI" id="CHEBI:57783"/>
        <dbReference type="ChEBI" id="CHEBI:58349"/>
        <dbReference type="EC" id="1.8.1.8"/>
    </reaction>
</comment>
<dbReference type="InterPro" id="IPR036249">
    <property type="entry name" value="Thioredoxin-like_sf"/>
</dbReference>
<dbReference type="Gene3D" id="2.60.40.1250">
    <property type="entry name" value="Thiol:disulfide interchange protein DsbD, N-terminal domain"/>
    <property type="match status" value="1"/>
</dbReference>
<evidence type="ECO:0000256" key="3">
    <source>
        <dbReference type="ARBA" id="ARBA00022448"/>
    </source>
</evidence>
<evidence type="ECO:0000256" key="6">
    <source>
        <dbReference type="ARBA" id="ARBA00022692"/>
    </source>
</evidence>
<evidence type="ECO:0000313" key="21">
    <source>
        <dbReference type="EMBL" id="ENO14849.2"/>
    </source>
</evidence>
<evidence type="ECO:0000256" key="14">
    <source>
        <dbReference type="ARBA" id="ARBA00023157"/>
    </source>
</evidence>
<keyword evidence="14 18" id="KW-1015">Disulfide bond</keyword>
<keyword evidence="3 18" id="KW-0813">Transport</keyword>
<evidence type="ECO:0000256" key="16">
    <source>
        <dbReference type="ARBA" id="ARBA00047388"/>
    </source>
</evidence>
<dbReference type="InterPro" id="IPR035671">
    <property type="entry name" value="DsbD_gamma"/>
</dbReference>
<evidence type="ECO:0000259" key="20">
    <source>
        <dbReference type="PROSITE" id="PS51352"/>
    </source>
</evidence>
<evidence type="ECO:0000256" key="12">
    <source>
        <dbReference type="ARBA" id="ARBA00023027"/>
    </source>
</evidence>
<keyword evidence="5 18" id="KW-0997">Cell inner membrane</keyword>
<keyword evidence="10 18" id="KW-1133">Transmembrane helix</keyword>
<dbReference type="InterPro" id="IPR028250">
    <property type="entry name" value="DsbDN"/>
</dbReference>
<comment type="similarity">
    <text evidence="2 18">Belongs to the thioredoxin family. DsbD subfamily.</text>
</comment>
<dbReference type="SUPFAM" id="SSF74863">
    <property type="entry name" value="Thiol:disulfide interchange protein DsbD, N-terminal domain (DsbD-alpha)"/>
    <property type="match status" value="1"/>
</dbReference>
<dbReference type="OrthoDB" id="9811036at2"/>
<comment type="caution">
    <text evidence="18">Lacks conserved residue(s) required for the propagation of feature annotation.</text>
</comment>
<evidence type="ECO:0000256" key="5">
    <source>
        <dbReference type="ARBA" id="ARBA00022519"/>
    </source>
</evidence>
<dbReference type="Pfam" id="PF02683">
    <property type="entry name" value="DsbD_TM"/>
    <property type="match status" value="1"/>
</dbReference>
<keyword evidence="4 18" id="KW-1003">Cell membrane</keyword>
<feature type="signal peptide" evidence="18">
    <location>
        <begin position="1"/>
        <end position="21"/>
    </location>
</feature>
<dbReference type="PATRIC" id="fig|626887.3.peg.1165"/>
<feature type="transmembrane region" description="Helical" evidence="18">
    <location>
        <begin position="291"/>
        <end position="324"/>
    </location>
</feature>
<feature type="chain" id="PRO_5017091068" description="Thiol:disulfide interchange protein DsbD" evidence="18">
    <location>
        <begin position="22"/>
        <end position="594"/>
    </location>
</feature>
<proteinExistence type="inferred from homology"/>
<dbReference type="PROSITE" id="PS00194">
    <property type="entry name" value="THIOREDOXIN_1"/>
    <property type="match status" value="1"/>
</dbReference>
<dbReference type="AlphaFoldDB" id="N6W3X8"/>
<evidence type="ECO:0000256" key="2">
    <source>
        <dbReference type="ARBA" id="ARBA00007241"/>
    </source>
</evidence>
<accession>N6W3X8</accession>
<feature type="transmembrane region" description="Helical" evidence="18">
    <location>
        <begin position="214"/>
        <end position="238"/>
    </location>
</feature>
<dbReference type="Pfam" id="PF13899">
    <property type="entry name" value="Thioredoxin_7"/>
    <property type="match status" value="1"/>
</dbReference>
<reference evidence="21 22" key="1">
    <citation type="journal article" date="2013" name="Genome Announc.">
        <title>Genome Sequence of the Polycyclic Aromatic Hydrocarbon-Degrading Bacterium Strain Marinobacter nanhaiticus D15-8WT.</title>
        <authorList>
            <person name="Cui Z."/>
            <person name="Gao W."/>
            <person name="Li Q."/>
            <person name="Xu G."/>
            <person name="Zheng L."/>
        </authorList>
    </citation>
    <scope>NUCLEOTIDE SEQUENCE [LARGE SCALE GENOMIC DNA]</scope>
    <source>
        <strain evidence="21 22">D15-8W</strain>
    </source>
</reference>
<dbReference type="GO" id="GO:0005886">
    <property type="term" value="C:plasma membrane"/>
    <property type="evidence" value="ECO:0007669"/>
    <property type="project" value="UniProtKB-SubCell"/>
</dbReference>
<keyword evidence="11 18" id="KW-0560">Oxidoreductase</keyword>
<evidence type="ECO:0000256" key="4">
    <source>
        <dbReference type="ARBA" id="ARBA00022475"/>
    </source>
</evidence>
<organism evidence="21 22">
    <name type="scientific">Marinobacter nanhaiticus D15-8W</name>
    <dbReference type="NCBI Taxonomy" id="626887"/>
    <lineage>
        <taxon>Bacteria</taxon>
        <taxon>Pseudomonadati</taxon>
        <taxon>Pseudomonadota</taxon>
        <taxon>Gammaproteobacteria</taxon>
        <taxon>Pseudomonadales</taxon>
        <taxon>Marinobacteraceae</taxon>
        <taxon>Marinobacter</taxon>
    </lineage>
</organism>
<evidence type="ECO:0000256" key="1">
    <source>
        <dbReference type="ARBA" id="ARBA00004429"/>
    </source>
</evidence>
<evidence type="ECO:0000256" key="17">
    <source>
        <dbReference type="ARBA" id="ARBA00047804"/>
    </source>
</evidence>